<dbReference type="Proteomes" id="UP000702209">
    <property type="component" value="Unassembled WGS sequence"/>
</dbReference>
<organism evidence="3 4">
    <name type="scientific">Nocardia amamiensis</name>
    <dbReference type="NCBI Taxonomy" id="404578"/>
    <lineage>
        <taxon>Bacteria</taxon>
        <taxon>Bacillati</taxon>
        <taxon>Actinomycetota</taxon>
        <taxon>Actinomycetes</taxon>
        <taxon>Mycobacteriales</taxon>
        <taxon>Nocardiaceae</taxon>
        <taxon>Nocardia</taxon>
    </lineage>
</organism>
<feature type="transmembrane region" description="Helical" evidence="1">
    <location>
        <begin position="99"/>
        <end position="118"/>
    </location>
</feature>
<keyword evidence="4" id="KW-1185">Reference proteome</keyword>
<keyword evidence="1" id="KW-0812">Transmembrane</keyword>
<accession>A0ABS0CPE4</accession>
<keyword evidence="1" id="KW-1133">Transmembrane helix</keyword>
<name>A0ABS0CPE4_9NOCA</name>
<feature type="transmembrane region" description="Helical" evidence="1">
    <location>
        <begin position="34"/>
        <end position="67"/>
    </location>
</feature>
<evidence type="ECO:0000313" key="3">
    <source>
        <dbReference type="EMBL" id="MBF6298462.1"/>
    </source>
</evidence>
<dbReference type="RefSeq" id="WP_195129772.1">
    <property type="nucleotide sequence ID" value="NZ_JADLQX010000008.1"/>
</dbReference>
<evidence type="ECO:0000256" key="1">
    <source>
        <dbReference type="SAM" id="Phobius"/>
    </source>
</evidence>
<dbReference type="Pfam" id="PF14340">
    <property type="entry name" value="DUF4395"/>
    <property type="match status" value="1"/>
</dbReference>
<comment type="caution">
    <text evidence="3">The sequence shown here is derived from an EMBL/GenBank/DDBJ whole genome shotgun (WGS) entry which is preliminary data.</text>
</comment>
<feature type="transmembrane region" description="Helical" evidence="1">
    <location>
        <begin position="124"/>
        <end position="149"/>
    </location>
</feature>
<gene>
    <name evidence="3" type="ORF">IU459_13030</name>
</gene>
<evidence type="ECO:0000313" key="4">
    <source>
        <dbReference type="Proteomes" id="UP000702209"/>
    </source>
</evidence>
<protein>
    <submittedName>
        <fullName evidence="3">DUF4395 domain-containing protein</fullName>
    </submittedName>
</protein>
<evidence type="ECO:0000259" key="2">
    <source>
        <dbReference type="Pfam" id="PF14340"/>
    </source>
</evidence>
<dbReference type="EMBL" id="JADLQX010000008">
    <property type="protein sequence ID" value="MBF6298462.1"/>
    <property type="molecule type" value="Genomic_DNA"/>
</dbReference>
<reference evidence="3 4" key="1">
    <citation type="submission" date="2020-10" db="EMBL/GenBank/DDBJ databases">
        <title>Identification of Nocardia species via Next-generation sequencing and recognition of intraspecies genetic diversity.</title>
        <authorList>
            <person name="Li P."/>
            <person name="Li P."/>
            <person name="Lu B."/>
        </authorList>
    </citation>
    <scope>NUCLEOTIDE SEQUENCE [LARGE SCALE GENOMIC DNA]</scope>
    <source>
        <strain evidence="3 4">BJ06-0157</strain>
    </source>
</reference>
<sequence length="189" mass="19210">MSPEIRNNSGTASSPTGQVDVRGPRFTAWVTTGFLVLVLIAAAFSVAAAAVLIALQAVAFAIGAAYGPRRHPYGRIYAAFVAPRLAPPSATEPVAPLRFAQLLGLVFAAASLLGFVLGSTVVGAVFAGFALFAAFLNAAFGICLGCQIYPLVARLRRTGPVGGVRESSVVTRATVAGPHANTAGSPASN</sequence>
<proteinExistence type="predicted"/>
<keyword evidence="1" id="KW-0472">Membrane</keyword>
<dbReference type="InterPro" id="IPR025508">
    <property type="entry name" value="DUF4395"/>
</dbReference>
<feature type="domain" description="DUF4395" evidence="2">
    <location>
        <begin position="19"/>
        <end position="154"/>
    </location>
</feature>